<dbReference type="Proteomes" id="UP001307849">
    <property type="component" value="Unassembled WGS sequence"/>
</dbReference>
<dbReference type="AlphaFoldDB" id="A0AAN8NED6"/>
<protein>
    <submittedName>
        <fullName evidence="2">Uncharacterized protein</fullName>
    </submittedName>
</protein>
<feature type="signal peptide" evidence="1">
    <location>
        <begin position="1"/>
        <end position="20"/>
    </location>
</feature>
<dbReference type="EMBL" id="JAVHJM010000002">
    <property type="protein sequence ID" value="KAK6518374.1"/>
    <property type="molecule type" value="Genomic_DNA"/>
</dbReference>
<accession>A0AAN8NED6</accession>
<name>A0AAN8NED6_9PEZI</name>
<comment type="caution">
    <text evidence="2">The sequence shown here is derived from an EMBL/GenBank/DDBJ whole genome shotgun (WGS) entry which is preliminary data.</text>
</comment>
<gene>
    <name evidence="2" type="ORF">TWF506_005532</name>
</gene>
<evidence type="ECO:0000256" key="1">
    <source>
        <dbReference type="SAM" id="SignalP"/>
    </source>
</evidence>
<reference evidence="2 3" key="1">
    <citation type="submission" date="2019-10" db="EMBL/GenBank/DDBJ databases">
        <authorList>
            <person name="Palmer J.M."/>
        </authorList>
    </citation>
    <scope>NUCLEOTIDE SEQUENCE [LARGE SCALE GENOMIC DNA]</scope>
    <source>
        <strain evidence="2 3">TWF506</strain>
    </source>
</reference>
<keyword evidence="3" id="KW-1185">Reference proteome</keyword>
<feature type="chain" id="PRO_5042892022" evidence="1">
    <location>
        <begin position="21"/>
        <end position="116"/>
    </location>
</feature>
<sequence length="116" mass="12334">MLFVKNFVICAIALAVPTLATLNVHHTSAVTKMTQMRDKDIAARIYVDGITGTNPSVDNTYILNAIKNSVIDLESVYSLLGSGGQIGTGQITDANLLAGAFGFVSNSQTYRIGIQI</sequence>
<keyword evidence="1" id="KW-0732">Signal</keyword>
<evidence type="ECO:0000313" key="3">
    <source>
        <dbReference type="Proteomes" id="UP001307849"/>
    </source>
</evidence>
<organism evidence="2 3">
    <name type="scientific">Arthrobotrys conoides</name>
    <dbReference type="NCBI Taxonomy" id="74498"/>
    <lineage>
        <taxon>Eukaryota</taxon>
        <taxon>Fungi</taxon>
        <taxon>Dikarya</taxon>
        <taxon>Ascomycota</taxon>
        <taxon>Pezizomycotina</taxon>
        <taxon>Orbiliomycetes</taxon>
        <taxon>Orbiliales</taxon>
        <taxon>Orbiliaceae</taxon>
        <taxon>Arthrobotrys</taxon>
    </lineage>
</organism>
<proteinExistence type="predicted"/>
<evidence type="ECO:0000313" key="2">
    <source>
        <dbReference type="EMBL" id="KAK6518374.1"/>
    </source>
</evidence>